<organism evidence="1 2">
    <name type="scientific">Phytophthora rubi</name>
    <dbReference type="NCBI Taxonomy" id="129364"/>
    <lineage>
        <taxon>Eukaryota</taxon>
        <taxon>Sar</taxon>
        <taxon>Stramenopiles</taxon>
        <taxon>Oomycota</taxon>
        <taxon>Peronosporomycetes</taxon>
        <taxon>Peronosporales</taxon>
        <taxon>Peronosporaceae</taxon>
        <taxon>Phytophthora</taxon>
    </lineage>
</organism>
<dbReference type="SUPFAM" id="SSF48403">
    <property type="entry name" value="Ankyrin repeat"/>
    <property type="match status" value="1"/>
</dbReference>
<accession>A0A6A3JQ13</accession>
<dbReference type="InterPro" id="IPR052050">
    <property type="entry name" value="SecEffector_AnkRepeat"/>
</dbReference>
<dbReference type="Gene3D" id="1.25.40.20">
    <property type="entry name" value="Ankyrin repeat-containing domain"/>
    <property type="match status" value="1"/>
</dbReference>
<dbReference type="PANTHER" id="PTHR46586:SF3">
    <property type="entry name" value="ANKYRIN REPEAT-CONTAINING PROTEIN"/>
    <property type="match status" value="1"/>
</dbReference>
<dbReference type="InterPro" id="IPR036770">
    <property type="entry name" value="Ankyrin_rpt-contain_sf"/>
</dbReference>
<comment type="caution">
    <text evidence="1">The sequence shown here is derived from an EMBL/GenBank/DDBJ whole genome shotgun (WGS) entry which is preliminary data.</text>
</comment>
<gene>
    <name evidence="1" type="ORF">PR001_g20364</name>
</gene>
<dbReference type="EMBL" id="QXFV01001997">
    <property type="protein sequence ID" value="KAE8994565.1"/>
    <property type="molecule type" value="Genomic_DNA"/>
</dbReference>
<reference evidence="1 2" key="1">
    <citation type="submission" date="2018-09" db="EMBL/GenBank/DDBJ databases">
        <title>Genomic investigation of the strawberry pathogen Phytophthora fragariae indicates pathogenicity is determined by transcriptional variation in three key races.</title>
        <authorList>
            <person name="Adams T.M."/>
            <person name="Armitage A.D."/>
            <person name="Sobczyk M.K."/>
            <person name="Bates H.J."/>
            <person name="Dunwell J.M."/>
            <person name="Nellist C.F."/>
            <person name="Harrison R.J."/>
        </authorList>
    </citation>
    <scope>NUCLEOTIDE SEQUENCE [LARGE SCALE GENOMIC DNA]</scope>
    <source>
        <strain evidence="1 2">SCRP249</strain>
    </source>
</reference>
<dbReference type="Proteomes" id="UP000429607">
    <property type="component" value="Unassembled WGS sequence"/>
</dbReference>
<sequence length="321" mass="36938">MDWATSNGHLDVMRWLHEHRSLPCSRSGMYLAARDGNLETLEWLNENKTGQCRDTLMETAAWKGHLDVVPYLNKGTIQRAHRWGLGPAAEQGHMQALLVMMNNYDGDDPSVSSISARIAIGKGFDRLLIQLSDQAAKPDSSSRLKVFESLDQFHRTGFHSSVCIMLDAAMNRRHATMVRQFFQRRSDQEKRKYLVAARRVCQISLMRWMIENGAPLDVTTAINICWTGRFYGMKQDYPTYVEVAWWLKESDRVSLVAEGLSYKNHHHMLLLWVLENTFFQHASSRSAIRRAIKTAPTDTIQWLSENLLAPAIRAWCFEDEH</sequence>
<protein>
    <submittedName>
        <fullName evidence="1">Uncharacterized protein</fullName>
    </submittedName>
</protein>
<proteinExistence type="predicted"/>
<dbReference type="PANTHER" id="PTHR46586">
    <property type="entry name" value="ANKYRIN REPEAT-CONTAINING PROTEIN"/>
    <property type="match status" value="1"/>
</dbReference>
<dbReference type="AlphaFoldDB" id="A0A6A3JQ13"/>
<evidence type="ECO:0000313" key="1">
    <source>
        <dbReference type="EMBL" id="KAE8994565.1"/>
    </source>
</evidence>
<name>A0A6A3JQ13_9STRA</name>
<evidence type="ECO:0000313" key="2">
    <source>
        <dbReference type="Proteomes" id="UP000429607"/>
    </source>
</evidence>